<dbReference type="EMBL" id="CP036298">
    <property type="protein sequence ID" value="QDV25874.1"/>
    <property type="molecule type" value="Genomic_DNA"/>
</dbReference>
<keyword evidence="2" id="KW-1185">Reference proteome</keyword>
<dbReference type="AlphaFoldDB" id="A0A518GBA9"/>
<dbReference type="Proteomes" id="UP000318017">
    <property type="component" value="Chromosome"/>
</dbReference>
<name>A0A518GBA9_9BACT</name>
<proteinExistence type="predicted"/>
<accession>A0A518GBA9</accession>
<dbReference type="KEGG" id="ahel:Q31a_42020"/>
<protein>
    <submittedName>
        <fullName evidence="1">Uncharacterized protein</fullName>
    </submittedName>
</protein>
<sequence>MDMSEPPRIDSREIESFAIRVGELRQFVRELPDREVAVRFPYTNSTLPMQTVIESFNPYGDDDFIFDQSQWHVISQAEINGGWLRLTFGWRYWLYYHLKGAELRHLLGPEMCTKLDDTIGLAYASYETGLTLESLRQVMPGLHFCADRLRRLTGTDFESERLLTDPIAQLSSAIEIWKNDPGYVNRRFMGGGFGLQGAIEGIVIANALNKFIDKRNRVVEASHMQRLQQPLEFGFQQLRATQELVRM</sequence>
<organism evidence="1 2">
    <name type="scientific">Aureliella helgolandensis</name>
    <dbReference type="NCBI Taxonomy" id="2527968"/>
    <lineage>
        <taxon>Bacteria</taxon>
        <taxon>Pseudomonadati</taxon>
        <taxon>Planctomycetota</taxon>
        <taxon>Planctomycetia</taxon>
        <taxon>Pirellulales</taxon>
        <taxon>Pirellulaceae</taxon>
        <taxon>Aureliella</taxon>
    </lineage>
</organism>
<gene>
    <name evidence="1" type="ORF">Q31a_42020</name>
</gene>
<evidence type="ECO:0000313" key="1">
    <source>
        <dbReference type="EMBL" id="QDV25874.1"/>
    </source>
</evidence>
<reference evidence="1 2" key="1">
    <citation type="submission" date="2019-02" db="EMBL/GenBank/DDBJ databases">
        <title>Deep-cultivation of Planctomycetes and their phenomic and genomic characterization uncovers novel biology.</title>
        <authorList>
            <person name="Wiegand S."/>
            <person name="Jogler M."/>
            <person name="Boedeker C."/>
            <person name="Pinto D."/>
            <person name="Vollmers J."/>
            <person name="Rivas-Marin E."/>
            <person name="Kohn T."/>
            <person name="Peeters S.H."/>
            <person name="Heuer A."/>
            <person name="Rast P."/>
            <person name="Oberbeckmann S."/>
            <person name="Bunk B."/>
            <person name="Jeske O."/>
            <person name="Meyerdierks A."/>
            <person name="Storesund J.E."/>
            <person name="Kallscheuer N."/>
            <person name="Luecker S."/>
            <person name="Lage O.M."/>
            <person name="Pohl T."/>
            <person name="Merkel B.J."/>
            <person name="Hornburger P."/>
            <person name="Mueller R.-W."/>
            <person name="Bruemmer F."/>
            <person name="Labrenz M."/>
            <person name="Spormann A.M."/>
            <person name="Op den Camp H."/>
            <person name="Overmann J."/>
            <person name="Amann R."/>
            <person name="Jetten M.S.M."/>
            <person name="Mascher T."/>
            <person name="Medema M.H."/>
            <person name="Devos D.P."/>
            <person name="Kaster A.-K."/>
            <person name="Ovreas L."/>
            <person name="Rohde M."/>
            <person name="Galperin M.Y."/>
            <person name="Jogler C."/>
        </authorList>
    </citation>
    <scope>NUCLEOTIDE SEQUENCE [LARGE SCALE GENOMIC DNA]</scope>
    <source>
        <strain evidence="1 2">Q31a</strain>
    </source>
</reference>
<evidence type="ECO:0000313" key="2">
    <source>
        <dbReference type="Proteomes" id="UP000318017"/>
    </source>
</evidence>